<organism evidence="1 2">
    <name type="scientific">Cichorium intybus</name>
    <name type="common">Chicory</name>
    <dbReference type="NCBI Taxonomy" id="13427"/>
    <lineage>
        <taxon>Eukaryota</taxon>
        <taxon>Viridiplantae</taxon>
        <taxon>Streptophyta</taxon>
        <taxon>Embryophyta</taxon>
        <taxon>Tracheophyta</taxon>
        <taxon>Spermatophyta</taxon>
        <taxon>Magnoliopsida</taxon>
        <taxon>eudicotyledons</taxon>
        <taxon>Gunneridae</taxon>
        <taxon>Pentapetalae</taxon>
        <taxon>asterids</taxon>
        <taxon>campanulids</taxon>
        <taxon>Asterales</taxon>
        <taxon>Asteraceae</taxon>
        <taxon>Cichorioideae</taxon>
        <taxon>Cichorieae</taxon>
        <taxon>Cichoriinae</taxon>
        <taxon>Cichorium</taxon>
    </lineage>
</organism>
<evidence type="ECO:0000313" key="1">
    <source>
        <dbReference type="EMBL" id="KAI3753557.1"/>
    </source>
</evidence>
<proteinExistence type="predicted"/>
<reference evidence="2" key="1">
    <citation type="journal article" date="2022" name="Mol. Ecol. Resour.">
        <title>The genomes of chicory, endive, great burdock and yacon provide insights into Asteraceae palaeo-polyploidization history and plant inulin production.</title>
        <authorList>
            <person name="Fan W."/>
            <person name="Wang S."/>
            <person name="Wang H."/>
            <person name="Wang A."/>
            <person name="Jiang F."/>
            <person name="Liu H."/>
            <person name="Zhao H."/>
            <person name="Xu D."/>
            <person name="Zhang Y."/>
        </authorList>
    </citation>
    <scope>NUCLEOTIDE SEQUENCE [LARGE SCALE GENOMIC DNA]</scope>
    <source>
        <strain evidence="2">cv. Punajuju</strain>
    </source>
</reference>
<accession>A0ACB9E424</accession>
<comment type="caution">
    <text evidence="1">The sequence shown here is derived from an EMBL/GenBank/DDBJ whole genome shotgun (WGS) entry which is preliminary data.</text>
</comment>
<evidence type="ECO:0000313" key="2">
    <source>
        <dbReference type="Proteomes" id="UP001055811"/>
    </source>
</evidence>
<reference evidence="1 2" key="2">
    <citation type="journal article" date="2022" name="Mol. Ecol. Resour.">
        <title>The genomes of chicory, endive, great burdock and yacon provide insights into Asteraceae paleo-polyploidization history and plant inulin production.</title>
        <authorList>
            <person name="Fan W."/>
            <person name="Wang S."/>
            <person name="Wang H."/>
            <person name="Wang A."/>
            <person name="Jiang F."/>
            <person name="Liu H."/>
            <person name="Zhao H."/>
            <person name="Xu D."/>
            <person name="Zhang Y."/>
        </authorList>
    </citation>
    <scope>NUCLEOTIDE SEQUENCE [LARGE SCALE GENOMIC DNA]</scope>
    <source>
        <strain evidence="2">cv. Punajuju</strain>
        <tissue evidence="1">Leaves</tissue>
    </source>
</reference>
<keyword evidence="2" id="KW-1185">Reference proteome</keyword>
<dbReference type="Proteomes" id="UP001055811">
    <property type="component" value="Linkage Group LG04"/>
</dbReference>
<gene>
    <name evidence="1" type="ORF">L2E82_25613</name>
</gene>
<sequence length="137" mass="15279">MCSLHSPRMEAFLENLTSDSIFSDSDPLRIRAHASLWIYNQFMAIETSGYELEKTRLALRAFFENKEEKEAVDGGSKASTTVEASRGEKEAVVVDGEKETVMVGGEKEAVAVSCRSKAAVADERHHSVVMRGRRKKR</sequence>
<name>A0ACB9E424_CICIN</name>
<protein>
    <submittedName>
        <fullName evidence="1">Uncharacterized protein</fullName>
    </submittedName>
</protein>
<dbReference type="EMBL" id="CM042012">
    <property type="protein sequence ID" value="KAI3753557.1"/>
    <property type="molecule type" value="Genomic_DNA"/>
</dbReference>